<evidence type="ECO:0000256" key="2">
    <source>
        <dbReference type="ARBA" id="ARBA00022741"/>
    </source>
</evidence>
<dbReference type="InterPro" id="IPR002121">
    <property type="entry name" value="HRDC_dom"/>
</dbReference>
<organism evidence="14 15">
    <name type="scientific">Nostocoides vanveenii</name>
    <dbReference type="NCBI Taxonomy" id="330835"/>
    <lineage>
        <taxon>Bacteria</taxon>
        <taxon>Bacillati</taxon>
        <taxon>Actinomycetota</taxon>
        <taxon>Actinomycetes</taxon>
        <taxon>Micrococcales</taxon>
        <taxon>Intrasporangiaceae</taxon>
        <taxon>Nostocoides</taxon>
    </lineage>
</organism>
<dbReference type="InterPro" id="IPR013986">
    <property type="entry name" value="DExx_box_DNA_helicase_dom_sf"/>
</dbReference>
<evidence type="ECO:0000256" key="7">
    <source>
        <dbReference type="ARBA" id="ARBA00034617"/>
    </source>
</evidence>
<dbReference type="PROSITE" id="PS50967">
    <property type="entry name" value="HRDC"/>
    <property type="match status" value="1"/>
</dbReference>
<dbReference type="InterPro" id="IPR014017">
    <property type="entry name" value="DNA_helicase_UvrD-like_C"/>
</dbReference>
<feature type="domain" description="UvrD-like helicase ATP-binding" evidence="12">
    <location>
        <begin position="24"/>
        <end position="305"/>
    </location>
</feature>
<sequence length="720" mass="76155">MTTSARPRTFLGVTTLPDADAILAALDPEQREVASAPLGAMRVVAGAGTGKTRAITHRIAYGVRSGALQPQRVLALTFTARAAGEMRTRLRELGVAGVQARTFHAAALRQLHYFWPKTVGGAAPEIMPAKAAAVAEACGRLQLRFDRTGMRDLAGEIEWAKVSLVTPDAYAAAAARARRTPPGLDVTAMARVLAVYEDVKSERGVIDFEDVLLMLRGMLDARPDIATTVREQYRHFVVDEYQDVNAVQQALLDTWLGGRDDLCVVGDPAQTIYSFTGASARHLRDFASKHPGARTVELVRNYRSTPQIITLANGLARAPGGARRWGGVELIAQQQPGPAPRLSTYADDAAEAAGVADLVFNAMAAGMPASQVAILFRTNGQSEAFESALSHKGIPYLVRGGERFFQRSEVKEATVLLRGAVRSDDGETPLPELVRSVLTGAGWSRTVPVGGAARSRWESLDALAVLADQVVGVSPAARMAEFVHEIDERAAAQHAPAVEGVTLASLHAAKGLEWDVVILAGVSDGLLPITMAETGAEIDEERRLLYVGVTRARRDLHLTWAQARVAGSRSSRRPSRFLDGLLAGTGTSATAGVRGRPAGKPKEKKIATCRTCGDALTAAVERTTGRCGNCPATYDETTFAALRAWRAAVAKAASVPAYVVFTDATLTAIAEATPSDDAGLVRIAGVGQRKLTLYGPSVLAVLGGGDPAEVAAETAAANAK</sequence>
<dbReference type="PANTHER" id="PTHR11070:SF69">
    <property type="entry name" value="ATP-DEPENDENT DNA HELICASE UVRD2"/>
    <property type="match status" value="1"/>
</dbReference>
<keyword evidence="5 10" id="KW-0067">ATP-binding</keyword>
<dbReference type="PROSITE" id="PS51198">
    <property type="entry name" value="UVRD_HELICASE_ATP_BIND"/>
    <property type="match status" value="1"/>
</dbReference>
<dbReference type="SUPFAM" id="SSF52540">
    <property type="entry name" value="P-loop containing nucleoside triphosphate hydrolases"/>
    <property type="match status" value="1"/>
</dbReference>
<dbReference type="PANTHER" id="PTHR11070">
    <property type="entry name" value="UVRD / RECB / PCRA DNA HELICASE FAMILY MEMBER"/>
    <property type="match status" value="1"/>
</dbReference>
<evidence type="ECO:0000313" key="15">
    <source>
        <dbReference type="Proteomes" id="UP001501475"/>
    </source>
</evidence>
<dbReference type="Pfam" id="PF13361">
    <property type="entry name" value="UvrD_C"/>
    <property type="match status" value="2"/>
</dbReference>
<evidence type="ECO:0000256" key="8">
    <source>
        <dbReference type="ARBA" id="ARBA00034808"/>
    </source>
</evidence>
<dbReference type="GO" id="GO:0004386">
    <property type="term" value="F:helicase activity"/>
    <property type="evidence" value="ECO:0007669"/>
    <property type="project" value="UniProtKB-KW"/>
</dbReference>
<dbReference type="Pfam" id="PF00570">
    <property type="entry name" value="HRDC"/>
    <property type="match status" value="1"/>
</dbReference>
<accession>A0ABP4WU99</accession>
<evidence type="ECO:0000259" key="11">
    <source>
        <dbReference type="PROSITE" id="PS50967"/>
    </source>
</evidence>
<dbReference type="InterPro" id="IPR014016">
    <property type="entry name" value="UvrD-like_ATP-bd"/>
</dbReference>
<dbReference type="SMART" id="SM00341">
    <property type="entry name" value="HRDC"/>
    <property type="match status" value="1"/>
</dbReference>
<comment type="caution">
    <text evidence="14">The sequence shown here is derived from an EMBL/GenBank/DDBJ whole genome shotgun (WGS) entry which is preliminary data.</text>
</comment>
<evidence type="ECO:0000256" key="3">
    <source>
        <dbReference type="ARBA" id="ARBA00022801"/>
    </source>
</evidence>
<evidence type="ECO:0000256" key="1">
    <source>
        <dbReference type="ARBA" id="ARBA00009922"/>
    </source>
</evidence>
<dbReference type="Pfam" id="PF00580">
    <property type="entry name" value="UvrD-helicase"/>
    <property type="match status" value="1"/>
</dbReference>
<evidence type="ECO:0000259" key="13">
    <source>
        <dbReference type="PROSITE" id="PS51217"/>
    </source>
</evidence>
<dbReference type="InterPro" id="IPR044876">
    <property type="entry name" value="HRDC_dom_sf"/>
</dbReference>
<name>A0ABP4WU99_9MICO</name>
<dbReference type="CDD" id="cd17932">
    <property type="entry name" value="DEXQc_UvrD"/>
    <property type="match status" value="1"/>
</dbReference>
<evidence type="ECO:0000256" key="4">
    <source>
        <dbReference type="ARBA" id="ARBA00022806"/>
    </source>
</evidence>
<dbReference type="PROSITE" id="PS51217">
    <property type="entry name" value="UVRD_HELICASE_CTER"/>
    <property type="match status" value="1"/>
</dbReference>
<evidence type="ECO:0000256" key="9">
    <source>
        <dbReference type="ARBA" id="ARBA00048988"/>
    </source>
</evidence>
<feature type="domain" description="UvrD-like helicase C-terminal" evidence="13">
    <location>
        <begin position="306"/>
        <end position="586"/>
    </location>
</feature>
<dbReference type="InterPro" id="IPR010997">
    <property type="entry name" value="HRDC-like_sf"/>
</dbReference>
<keyword evidence="4 10" id="KW-0347">Helicase</keyword>
<comment type="similarity">
    <text evidence="1">Belongs to the helicase family. UvrD subfamily.</text>
</comment>
<keyword evidence="3 10" id="KW-0378">Hydrolase</keyword>
<dbReference type="Gene3D" id="1.10.150.80">
    <property type="entry name" value="HRDC domain"/>
    <property type="match status" value="1"/>
</dbReference>
<keyword evidence="6" id="KW-0413">Isomerase</keyword>
<dbReference type="Gene3D" id="1.10.10.160">
    <property type="match status" value="1"/>
</dbReference>
<evidence type="ECO:0000313" key="14">
    <source>
        <dbReference type="EMBL" id="GAA1761544.1"/>
    </source>
</evidence>
<gene>
    <name evidence="14" type="ORF">GCM10009810_21250</name>
</gene>
<evidence type="ECO:0000256" key="6">
    <source>
        <dbReference type="ARBA" id="ARBA00023235"/>
    </source>
</evidence>
<keyword evidence="15" id="KW-1185">Reference proteome</keyword>
<dbReference type="EMBL" id="BAAAPN010000047">
    <property type="protein sequence ID" value="GAA1761544.1"/>
    <property type="molecule type" value="Genomic_DNA"/>
</dbReference>
<dbReference type="Gene3D" id="1.10.486.10">
    <property type="entry name" value="PCRA, domain 4"/>
    <property type="match status" value="2"/>
</dbReference>
<dbReference type="EC" id="5.6.2.4" evidence="8"/>
<dbReference type="InterPro" id="IPR000212">
    <property type="entry name" value="DNA_helicase_UvrD/REP"/>
</dbReference>
<proteinExistence type="inferred from homology"/>
<evidence type="ECO:0000256" key="10">
    <source>
        <dbReference type="PROSITE-ProRule" id="PRU00560"/>
    </source>
</evidence>
<feature type="domain" description="HRDC" evidence="11">
    <location>
        <begin position="632"/>
        <end position="712"/>
    </location>
</feature>
<feature type="binding site" evidence="10">
    <location>
        <begin position="45"/>
        <end position="52"/>
    </location>
    <ligand>
        <name>ATP</name>
        <dbReference type="ChEBI" id="CHEBI:30616"/>
    </ligand>
</feature>
<dbReference type="Gene3D" id="3.40.50.300">
    <property type="entry name" value="P-loop containing nucleotide triphosphate hydrolases"/>
    <property type="match status" value="3"/>
</dbReference>
<protein>
    <recommendedName>
        <fullName evidence="8">DNA 3'-5' helicase</fullName>
        <ecNumber evidence="8">5.6.2.4</ecNumber>
    </recommendedName>
</protein>
<comment type="catalytic activity">
    <reaction evidence="7">
        <text>Couples ATP hydrolysis with the unwinding of duplex DNA by translocating in the 3'-5' direction.</text>
        <dbReference type="EC" id="5.6.2.4"/>
    </reaction>
</comment>
<dbReference type="Proteomes" id="UP001501475">
    <property type="component" value="Unassembled WGS sequence"/>
</dbReference>
<evidence type="ECO:0000259" key="12">
    <source>
        <dbReference type="PROSITE" id="PS51198"/>
    </source>
</evidence>
<comment type="catalytic activity">
    <reaction evidence="9">
        <text>ATP + H2O = ADP + phosphate + H(+)</text>
        <dbReference type="Rhea" id="RHEA:13065"/>
        <dbReference type="ChEBI" id="CHEBI:15377"/>
        <dbReference type="ChEBI" id="CHEBI:15378"/>
        <dbReference type="ChEBI" id="CHEBI:30616"/>
        <dbReference type="ChEBI" id="CHEBI:43474"/>
        <dbReference type="ChEBI" id="CHEBI:456216"/>
        <dbReference type="EC" id="5.6.2.4"/>
    </reaction>
</comment>
<keyword evidence="2 10" id="KW-0547">Nucleotide-binding</keyword>
<dbReference type="SUPFAM" id="SSF47819">
    <property type="entry name" value="HRDC-like"/>
    <property type="match status" value="1"/>
</dbReference>
<reference evidence="15" key="1">
    <citation type="journal article" date="2019" name="Int. J. Syst. Evol. Microbiol.">
        <title>The Global Catalogue of Microorganisms (GCM) 10K type strain sequencing project: providing services to taxonomists for standard genome sequencing and annotation.</title>
        <authorList>
            <consortium name="The Broad Institute Genomics Platform"/>
            <consortium name="The Broad Institute Genome Sequencing Center for Infectious Disease"/>
            <person name="Wu L."/>
            <person name="Ma J."/>
        </authorList>
    </citation>
    <scope>NUCLEOTIDE SEQUENCE [LARGE SCALE GENOMIC DNA]</scope>
    <source>
        <strain evidence="15">JCM 15591</strain>
    </source>
</reference>
<dbReference type="InterPro" id="IPR027417">
    <property type="entry name" value="P-loop_NTPase"/>
</dbReference>
<evidence type="ECO:0000256" key="5">
    <source>
        <dbReference type="ARBA" id="ARBA00022840"/>
    </source>
</evidence>